<sequence length="123" mass="13653">MANNGATVLVVEDEALIRLAIVMSLEDEGFVVYEASGADEAIEQLNLHREIQVMFTDIDMPGSMDGLKLASAVRDRWPPVKIIVTSGHRNLRDDELPIEGRFFSKPYNHVEVANAVTEMAAIR</sequence>
<organism evidence="4 5">
    <name type="scientific">Endobacterium cereale</name>
    <dbReference type="NCBI Taxonomy" id="2663029"/>
    <lineage>
        <taxon>Bacteria</taxon>
        <taxon>Pseudomonadati</taxon>
        <taxon>Pseudomonadota</taxon>
        <taxon>Alphaproteobacteria</taxon>
        <taxon>Hyphomicrobiales</taxon>
        <taxon>Rhizobiaceae</taxon>
        <taxon>Endobacterium</taxon>
    </lineage>
</organism>
<accession>A0A6A8A4A3</accession>
<comment type="caution">
    <text evidence="4">The sequence shown here is derived from an EMBL/GenBank/DDBJ whole genome shotgun (WGS) entry which is preliminary data.</text>
</comment>
<dbReference type="GO" id="GO:0000160">
    <property type="term" value="P:phosphorelay signal transduction system"/>
    <property type="evidence" value="ECO:0007669"/>
    <property type="project" value="InterPro"/>
</dbReference>
<evidence type="ECO:0000256" key="1">
    <source>
        <dbReference type="ARBA" id="ARBA00022553"/>
    </source>
</evidence>
<dbReference type="Pfam" id="PF00072">
    <property type="entry name" value="Response_reg"/>
    <property type="match status" value="1"/>
</dbReference>
<evidence type="ECO:0000313" key="4">
    <source>
        <dbReference type="EMBL" id="MQY46172.1"/>
    </source>
</evidence>
<keyword evidence="1 2" id="KW-0597">Phosphoprotein</keyword>
<dbReference type="Proteomes" id="UP000435138">
    <property type="component" value="Unassembled WGS sequence"/>
</dbReference>
<feature type="domain" description="Response regulatory" evidence="3">
    <location>
        <begin position="7"/>
        <end position="120"/>
    </location>
</feature>
<dbReference type="InterPro" id="IPR050595">
    <property type="entry name" value="Bact_response_regulator"/>
</dbReference>
<dbReference type="PANTHER" id="PTHR44591">
    <property type="entry name" value="STRESS RESPONSE REGULATOR PROTEIN 1"/>
    <property type="match status" value="1"/>
</dbReference>
<gene>
    <name evidence="4" type="ORF">GAO09_08925</name>
</gene>
<evidence type="ECO:0000256" key="2">
    <source>
        <dbReference type="PROSITE-ProRule" id="PRU00169"/>
    </source>
</evidence>
<evidence type="ECO:0000259" key="3">
    <source>
        <dbReference type="PROSITE" id="PS50110"/>
    </source>
</evidence>
<protein>
    <submittedName>
        <fullName evidence="4">Response regulator</fullName>
    </submittedName>
</protein>
<dbReference type="RefSeq" id="WP_112506395.1">
    <property type="nucleotide sequence ID" value="NZ_JAYKOO010000012.1"/>
</dbReference>
<keyword evidence="5" id="KW-1185">Reference proteome</keyword>
<name>A0A6A8A4A3_9HYPH</name>
<dbReference type="PROSITE" id="PS50110">
    <property type="entry name" value="RESPONSE_REGULATORY"/>
    <property type="match status" value="1"/>
</dbReference>
<dbReference type="EMBL" id="WIXI01000039">
    <property type="protein sequence ID" value="MQY46172.1"/>
    <property type="molecule type" value="Genomic_DNA"/>
</dbReference>
<evidence type="ECO:0000313" key="5">
    <source>
        <dbReference type="Proteomes" id="UP000435138"/>
    </source>
</evidence>
<dbReference type="InterPro" id="IPR001789">
    <property type="entry name" value="Sig_transdc_resp-reg_receiver"/>
</dbReference>
<dbReference type="PANTHER" id="PTHR44591:SF21">
    <property type="entry name" value="TWO-COMPONENT RESPONSE REGULATOR"/>
    <property type="match status" value="1"/>
</dbReference>
<dbReference type="AlphaFoldDB" id="A0A6A8A4A3"/>
<feature type="modified residue" description="4-aspartylphosphate" evidence="2">
    <location>
        <position position="57"/>
    </location>
</feature>
<proteinExistence type="predicted"/>
<reference evidence="4 5" key="1">
    <citation type="submission" date="2019-11" db="EMBL/GenBank/DDBJ databases">
        <title>Genome analysis of Rhizobacterium cereale a novel genus and species isolated from maize roots in North Spain.</title>
        <authorList>
            <person name="Menendez E."/>
            <person name="Flores-Felix J.D."/>
            <person name="Ramirez-Bahena M.-H."/>
            <person name="Igual J.M."/>
            <person name="Garcia-Fraile P."/>
            <person name="Peix A."/>
            <person name="Velazquez E."/>
        </authorList>
    </citation>
    <scope>NUCLEOTIDE SEQUENCE [LARGE SCALE GENOMIC DNA]</scope>
    <source>
        <strain evidence="4 5">RZME27</strain>
    </source>
</reference>
<dbReference type="Gene3D" id="3.40.50.2300">
    <property type="match status" value="1"/>
</dbReference>
<dbReference type="InterPro" id="IPR011006">
    <property type="entry name" value="CheY-like_superfamily"/>
</dbReference>
<dbReference type="SUPFAM" id="SSF52172">
    <property type="entry name" value="CheY-like"/>
    <property type="match status" value="1"/>
</dbReference>
<dbReference type="SMART" id="SM00448">
    <property type="entry name" value="REC"/>
    <property type="match status" value="1"/>
</dbReference>